<dbReference type="Proteomes" id="UP000314294">
    <property type="component" value="Unassembled WGS sequence"/>
</dbReference>
<proteinExistence type="predicted"/>
<dbReference type="AlphaFoldDB" id="A0A4Z2GP89"/>
<organism evidence="2 3">
    <name type="scientific">Liparis tanakae</name>
    <name type="common">Tanaka's snailfish</name>
    <dbReference type="NCBI Taxonomy" id="230148"/>
    <lineage>
        <taxon>Eukaryota</taxon>
        <taxon>Metazoa</taxon>
        <taxon>Chordata</taxon>
        <taxon>Craniata</taxon>
        <taxon>Vertebrata</taxon>
        <taxon>Euteleostomi</taxon>
        <taxon>Actinopterygii</taxon>
        <taxon>Neopterygii</taxon>
        <taxon>Teleostei</taxon>
        <taxon>Neoteleostei</taxon>
        <taxon>Acanthomorphata</taxon>
        <taxon>Eupercaria</taxon>
        <taxon>Perciformes</taxon>
        <taxon>Cottioidei</taxon>
        <taxon>Cottales</taxon>
        <taxon>Liparidae</taxon>
        <taxon>Liparis</taxon>
    </lineage>
</organism>
<evidence type="ECO:0000313" key="2">
    <source>
        <dbReference type="EMBL" id="TNN55040.1"/>
    </source>
</evidence>
<protein>
    <submittedName>
        <fullName evidence="2">Uncharacterized protein</fullName>
    </submittedName>
</protein>
<keyword evidence="3" id="KW-1185">Reference proteome</keyword>
<reference evidence="2 3" key="1">
    <citation type="submission" date="2019-03" db="EMBL/GenBank/DDBJ databases">
        <title>First draft genome of Liparis tanakae, snailfish: a comprehensive survey of snailfish specific genes.</title>
        <authorList>
            <person name="Kim W."/>
            <person name="Song I."/>
            <person name="Jeong J.-H."/>
            <person name="Kim D."/>
            <person name="Kim S."/>
            <person name="Ryu S."/>
            <person name="Song J.Y."/>
            <person name="Lee S.K."/>
        </authorList>
    </citation>
    <scope>NUCLEOTIDE SEQUENCE [LARGE SCALE GENOMIC DNA]</scope>
    <source>
        <tissue evidence="2">Muscle</tissue>
    </source>
</reference>
<sequence>MQSHAGVAEYSGSLSEKHTLCTAGPHQPRPEGTTLKDMENWGRELPGVPLSGASVFCGSAPSPLGIGGEGTTRP</sequence>
<evidence type="ECO:0000313" key="3">
    <source>
        <dbReference type="Proteomes" id="UP000314294"/>
    </source>
</evidence>
<accession>A0A4Z2GP89</accession>
<feature type="region of interest" description="Disordered" evidence="1">
    <location>
        <begin position="1"/>
        <end position="74"/>
    </location>
</feature>
<feature type="compositionally biased region" description="Gly residues" evidence="1">
    <location>
        <begin position="65"/>
        <end position="74"/>
    </location>
</feature>
<name>A0A4Z2GP89_9TELE</name>
<evidence type="ECO:0000256" key="1">
    <source>
        <dbReference type="SAM" id="MobiDB-lite"/>
    </source>
</evidence>
<gene>
    <name evidence="2" type="ORF">EYF80_034746</name>
</gene>
<comment type="caution">
    <text evidence="2">The sequence shown here is derived from an EMBL/GenBank/DDBJ whole genome shotgun (WGS) entry which is preliminary data.</text>
</comment>
<dbReference type="EMBL" id="SRLO01000468">
    <property type="protein sequence ID" value="TNN55040.1"/>
    <property type="molecule type" value="Genomic_DNA"/>
</dbReference>